<name>A0A1X7JNR0_9SPHI</name>
<reference evidence="3 4" key="1">
    <citation type="submission" date="2017-04" db="EMBL/GenBank/DDBJ databases">
        <authorList>
            <person name="Afonso C.L."/>
            <person name="Miller P.J."/>
            <person name="Scott M.A."/>
            <person name="Spackman E."/>
            <person name="Goraichik I."/>
            <person name="Dimitrov K.M."/>
            <person name="Suarez D.L."/>
            <person name="Swayne D.E."/>
        </authorList>
    </citation>
    <scope>NUCLEOTIDE SEQUENCE [LARGE SCALE GENOMIC DNA]</scope>
    <source>
        <strain evidence="3 4">DSM 22418</strain>
    </source>
</reference>
<dbReference type="EMBL" id="FXAU01000003">
    <property type="protein sequence ID" value="SMG29634.1"/>
    <property type="molecule type" value="Genomic_DNA"/>
</dbReference>
<dbReference type="Proteomes" id="UP000192980">
    <property type="component" value="Unassembled WGS sequence"/>
</dbReference>
<organism evidence="3 4">
    <name type="scientific">Sphingobacterium psychroaquaticum</name>
    <dbReference type="NCBI Taxonomy" id="561061"/>
    <lineage>
        <taxon>Bacteria</taxon>
        <taxon>Pseudomonadati</taxon>
        <taxon>Bacteroidota</taxon>
        <taxon>Sphingobacteriia</taxon>
        <taxon>Sphingobacteriales</taxon>
        <taxon>Sphingobacteriaceae</taxon>
        <taxon>Sphingobacterium</taxon>
    </lineage>
</organism>
<dbReference type="PANTHER" id="PTHR46268:SF6">
    <property type="entry name" value="UNIVERSAL STRESS PROTEIN UP12"/>
    <property type="match status" value="1"/>
</dbReference>
<dbReference type="Pfam" id="PF00582">
    <property type="entry name" value="Usp"/>
    <property type="match status" value="1"/>
</dbReference>
<dbReference type="STRING" id="561061.SAMN05660862_1957"/>
<evidence type="ECO:0000259" key="2">
    <source>
        <dbReference type="Pfam" id="PF00582"/>
    </source>
</evidence>
<protein>
    <submittedName>
        <fullName evidence="3">Universal stress protein family protein</fullName>
    </submittedName>
</protein>
<evidence type="ECO:0000313" key="3">
    <source>
        <dbReference type="EMBL" id="SMG29634.1"/>
    </source>
</evidence>
<feature type="domain" description="UspA" evidence="2">
    <location>
        <begin position="20"/>
        <end position="165"/>
    </location>
</feature>
<dbReference type="SUPFAM" id="SSF52402">
    <property type="entry name" value="Adenine nucleotide alpha hydrolases-like"/>
    <property type="match status" value="1"/>
</dbReference>
<evidence type="ECO:0000313" key="4">
    <source>
        <dbReference type="Proteomes" id="UP000192980"/>
    </source>
</evidence>
<evidence type="ECO:0000256" key="1">
    <source>
        <dbReference type="ARBA" id="ARBA00008791"/>
    </source>
</evidence>
<gene>
    <name evidence="3" type="ORF">SAMN05660862_1957</name>
</gene>
<dbReference type="Gene3D" id="3.40.50.620">
    <property type="entry name" value="HUPs"/>
    <property type="match status" value="1"/>
</dbReference>
<accession>A0A1X7JNR0</accession>
<dbReference type="InterPro" id="IPR014729">
    <property type="entry name" value="Rossmann-like_a/b/a_fold"/>
</dbReference>
<dbReference type="InterPro" id="IPR006016">
    <property type="entry name" value="UspA"/>
</dbReference>
<dbReference type="InterPro" id="IPR006015">
    <property type="entry name" value="Universal_stress_UspA"/>
</dbReference>
<dbReference type="PIRSF" id="PIRSF006276">
    <property type="entry name" value="UspA"/>
    <property type="match status" value="1"/>
</dbReference>
<comment type="similarity">
    <text evidence="1">Belongs to the universal stress protein A family.</text>
</comment>
<sequence>MFCTYEDKFKIVVIMKYNRFNRILLAVDDSPCTEKAIAYAKDLAQEFNSILALITVIPPTSPASYGADPLLGQQPIIVPEVAQIQLEATQKYLNELAAEFNSANEVFTFNKVGNIRDEILETATQWAADLIIIGSNGRTGFEHFISGSVSESVIRKASCPVLVVPNKCD</sequence>
<dbReference type="PANTHER" id="PTHR46268">
    <property type="entry name" value="STRESS RESPONSE PROTEIN NHAX"/>
    <property type="match status" value="1"/>
</dbReference>
<dbReference type="AlphaFoldDB" id="A0A1X7JNR0"/>
<keyword evidence="4" id="KW-1185">Reference proteome</keyword>
<proteinExistence type="inferred from homology"/>
<dbReference type="PRINTS" id="PR01438">
    <property type="entry name" value="UNVRSLSTRESS"/>
</dbReference>
<dbReference type="CDD" id="cd00293">
    <property type="entry name" value="USP-like"/>
    <property type="match status" value="1"/>
</dbReference>